<keyword evidence="9" id="KW-0469">Meiosis</keyword>
<dbReference type="InterPro" id="IPR007696">
    <property type="entry name" value="DNA_mismatch_repair_MutS_core"/>
</dbReference>
<evidence type="ECO:0000313" key="14">
    <source>
        <dbReference type="EMBL" id="EQL01897.1"/>
    </source>
</evidence>
<name>T5AJF7_OPHSC</name>
<keyword evidence="5" id="KW-0547">Nucleotide-binding</keyword>
<evidence type="ECO:0000256" key="5">
    <source>
        <dbReference type="ARBA" id="ARBA00022741"/>
    </source>
</evidence>
<dbReference type="GO" id="GO:0005634">
    <property type="term" value="C:nucleus"/>
    <property type="evidence" value="ECO:0007669"/>
    <property type="project" value="UniProtKB-SubCell"/>
</dbReference>
<dbReference type="GO" id="GO:0006298">
    <property type="term" value="P:mismatch repair"/>
    <property type="evidence" value="ECO:0007669"/>
    <property type="project" value="InterPro"/>
</dbReference>
<dbReference type="PANTHER" id="PTHR11361:SF20">
    <property type="entry name" value="MUTS PROTEIN HOMOLOG 5"/>
    <property type="match status" value="1"/>
</dbReference>
<dbReference type="eggNOG" id="KOG0221">
    <property type="taxonomic scope" value="Eukaryota"/>
</dbReference>
<dbReference type="InterPro" id="IPR027417">
    <property type="entry name" value="P-loop_NTPase"/>
</dbReference>
<dbReference type="GO" id="GO:0005694">
    <property type="term" value="C:chromosome"/>
    <property type="evidence" value="ECO:0007669"/>
    <property type="project" value="UniProtKB-SubCell"/>
</dbReference>
<dbReference type="CDD" id="cd03281">
    <property type="entry name" value="ABC_MSH5_euk"/>
    <property type="match status" value="1"/>
</dbReference>
<dbReference type="InterPro" id="IPR000432">
    <property type="entry name" value="DNA_mismatch_repair_MutS_C"/>
</dbReference>
<feature type="region of interest" description="Disordered" evidence="12">
    <location>
        <begin position="1"/>
        <end position="55"/>
    </location>
</feature>
<gene>
    <name evidence="14" type="ORF">OCS_02391</name>
</gene>
<dbReference type="GO" id="GO:0051026">
    <property type="term" value="P:chiasma assembly"/>
    <property type="evidence" value="ECO:0007669"/>
    <property type="project" value="TreeGrafter"/>
</dbReference>
<keyword evidence="8" id="KW-0539">Nucleus</keyword>
<dbReference type="Pfam" id="PF05192">
    <property type="entry name" value="MutS_III"/>
    <property type="match status" value="1"/>
</dbReference>
<protein>
    <recommendedName>
        <fullName evidence="10">DNA mismatch repair protein MSH5</fullName>
    </recommendedName>
    <alternativeName>
        <fullName evidence="11">MutS protein homolog 5</fullName>
    </alternativeName>
</protein>
<dbReference type="GO" id="GO:0005524">
    <property type="term" value="F:ATP binding"/>
    <property type="evidence" value="ECO:0007669"/>
    <property type="project" value="UniProtKB-KW"/>
</dbReference>
<evidence type="ECO:0000256" key="4">
    <source>
        <dbReference type="ARBA" id="ARBA00022454"/>
    </source>
</evidence>
<dbReference type="Proteomes" id="UP000019374">
    <property type="component" value="Unassembled WGS sequence"/>
</dbReference>
<evidence type="ECO:0000256" key="6">
    <source>
        <dbReference type="ARBA" id="ARBA00022840"/>
    </source>
</evidence>
<dbReference type="Gene3D" id="1.10.1420.10">
    <property type="match status" value="1"/>
</dbReference>
<evidence type="ECO:0000256" key="7">
    <source>
        <dbReference type="ARBA" id="ARBA00023125"/>
    </source>
</evidence>
<dbReference type="PROSITE" id="PS00486">
    <property type="entry name" value="DNA_MISMATCH_REPAIR_2"/>
    <property type="match status" value="1"/>
</dbReference>
<comment type="similarity">
    <text evidence="3">Belongs to the DNA mismatch repair MutS family.</text>
</comment>
<evidence type="ECO:0000256" key="3">
    <source>
        <dbReference type="ARBA" id="ARBA00006271"/>
    </source>
</evidence>
<accession>T5AJF7</accession>
<dbReference type="InterPro" id="IPR045076">
    <property type="entry name" value="MutS"/>
</dbReference>
<dbReference type="GO" id="GO:0140664">
    <property type="term" value="F:ATP-dependent DNA damage sensor activity"/>
    <property type="evidence" value="ECO:0007669"/>
    <property type="project" value="InterPro"/>
</dbReference>
<dbReference type="SUPFAM" id="SSF48334">
    <property type="entry name" value="DNA repair protein MutS, domain III"/>
    <property type="match status" value="1"/>
</dbReference>
<evidence type="ECO:0000256" key="12">
    <source>
        <dbReference type="SAM" id="MobiDB-lite"/>
    </source>
</evidence>
<evidence type="ECO:0000256" key="1">
    <source>
        <dbReference type="ARBA" id="ARBA00004123"/>
    </source>
</evidence>
<dbReference type="GO" id="GO:0030983">
    <property type="term" value="F:mismatched DNA binding"/>
    <property type="evidence" value="ECO:0007669"/>
    <property type="project" value="InterPro"/>
</dbReference>
<dbReference type="SUPFAM" id="SSF52540">
    <property type="entry name" value="P-loop containing nucleoside triphosphate hydrolases"/>
    <property type="match status" value="1"/>
</dbReference>
<keyword evidence="7" id="KW-0238">DNA-binding</keyword>
<evidence type="ECO:0000256" key="2">
    <source>
        <dbReference type="ARBA" id="ARBA00004286"/>
    </source>
</evidence>
<evidence type="ECO:0000256" key="10">
    <source>
        <dbReference type="ARBA" id="ARBA00073549"/>
    </source>
</evidence>
<dbReference type="HOGENOM" id="CLU_002472_8_0_1"/>
<dbReference type="FunFam" id="3.40.50.300:FF:001067">
    <property type="entry name" value="DNA mismatch repair protein MSH5"/>
    <property type="match status" value="1"/>
</dbReference>
<reference evidence="14 15" key="1">
    <citation type="journal article" date="2013" name="Chin. Sci. Bull.">
        <title>Genome survey uncovers the secrets of sex and lifestyle in caterpillar fungus.</title>
        <authorList>
            <person name="Hu X."/>
            <person name="Zhang Y."/>
            <person name="Xiao G."/>
            <person name="Zheng P."/>
            <person name="Xia Y."/>
            <person name="Zhang X."/>
            <person name="St Leger R.J."/>
            <person name="Liu X."/>
            <person name="Wang C."/>
        </authorList>
    </citation>
    <scope>NUCLEOTIDE SEQUENCE [LARGE SCALE GENOMIC DNA]</scope>
    <source>
        <strain evidence="15">Co18 / CGMCC 3.14243</strain>
        <tissue evidence="14">Fruit-body</tissue>
    </source>
</reference>
<evidence type="ECO:0000313" key="15">
    <source>
        <dbReference type="Proteomes" id="UP000019374"/>
    </source>
</evidence>
<keyword evidence="4" id="KW-0158">Chromosome</keyword>
<dbReference type="OrthoDB" id="29596at2759"/>
<sequence length="987" mass="108872">MARGTSRNSNTSSASGRKGRRPAPSSRVSVSSDASSRRQTSVLPTPRGGRWHGDSRRGFLQQLRRPTPVLRNEVSHGQSPGIDWHDFHNFGGRDEHDDASSDSVLIEVIMALDMRDGGSMGCAFFTTSTGVLSLSEDLPLADTNTAEHFIVHVQPTTVLVSARAPEHLLEFLGKQAIPDDKPEDCPPRFIIRALASSDFSPSSAHDRLVDLKLDETFGPSAIFSAAPSGGAGFPEQEQVMDDFNPQESTNFRLMRFGSLVNLESLASVTCAGAVLAELHRRRSTHCLPDGSAAAALHVASIQTFSLANYVFVNAETLQSLQIVHAELHPNSQTWGPDPDKGVGKESLSVYGLLQTLASTPQGRVCLRRLMLRPTVDMETIAERHHMIAVLLRPENAERKKKASTILRKIQNMRATVSQLRKGVNYPSNQRSFNRGVWATIRRFAVQTLELRELVATLCGREEVGAIHKVIKSKTAVESPDLILKAWQLVSSINQPALVAVGDMIDRTVDFDQSESRRRTSVKAGINAHLDELKRRYDGMSSFLTQVVNHVSQELPEWARQYIRSCIFLPQVGFLMVVELDPVTGSGKYEGEGTGAERWEKLFKADGAVCYKNSYMKELDEQYGDMYCEIGDMEVEIIHHLATSVLKHEKDLVLASDACGDFDAMLALALGAEKYNWTAPQMTRSNMIRIEDGRHPLMELVVPCFVPNDCDLGEDRESSGPGGPERRSVFVLTGPNHSGKSIFLKQVAIIVYLAHVGSFVPAGHAVVGMTDKIMTRISTRESMCRTQSAFAIDLRQVAQAMRCSTRMSLVLIDEFGKGTNPDDGAGLFAAVLDHFLSLGGHAPRLLVATHFHEIFEGHYLKMHGNLLLSHMDVRTDWEALRAEDQITYLFKLVRGHSSSSFGGRCAALNGVPSAIVGRAEALSLRLSRNEDLSSFGARLSVDEERQLHCAERVARRFLQEDFDEVPERPGQAESTLKMVLRSIISEGS</sequence>
<dbReference type="EMBL" id="KE652397">
    <property type="protein sequence ID" value="EQL01897.1"/>
    <property type="molecule type" value="Genomic_DNA"/>
</dbReference>
<dbReference type="PANTHER" id="PTHR11361">
    <property type="entry name" value="DNA MISMATCH REPAIR PROTEIN MUTS FAMILY MEMBER"/>
    <property type="match status" value="1"/>
</dbReference>
<dbReference type="Gene3D" id="3.40.50.300">
    <property type="entry name" value="P-loop containing nucleotide triphosphate hydrolases"/>
    <property type="match status" value="1"/>
</dbReference>
<comment type="subcellular location">
    <subcellularLocation>
        <location evidence="2">Chromosome</location>
    </subcellularLocation>
    <subcellularLocation>
        <location evidence="1">Nucleus</location>
    </subcellularLocation>
</comment>
<proteinExistence type="inferred from homology"/>
<organism evidence="14 15">
    <name type="scientific">Ophiocordyceps sinensis (strain Co18 / CGMCC 3.14243)</name>
    <name type="common">Yarsagumba caterpillar fungus</name>
    <name type="synonym">Hirsutella sinensis</name>
    <dbReference type="NCBI Taxonomy" id="911162"/>
    <lineage>
        <taxon>Eukaryota</taxon>
        <taxon>Fungi</taxon>
        <taxon>Dikarya</taxon>
        <taxon>Ascomycota</taxon>
        <taxon>Pezizomycotina</taxon>
        <taxon>Sordariomycetes</taxon>
        <taxon>Hypocreomycetidae</taxon>
        <taxon>Hypocreales</taxon>
        <taxon>Ophiocordycipitaceae</taxon>
        <taxon>Ophiocordyceps</taxon>
    </lineage>
</organism>
<dbReference type="AlphaFoldDB" id="T5AJF7"/>
<dbReference type="Pfam" id="PF00488">
    <property type="entry name" value="MutS_V"/>
    <property type="match status" value="1"/>
</dbReference>
<evidence type="ECO:0000259" key="13">
    <source>
        <dbReference type="PROSITE" id="PS00486"/>
    </source>
</evidence>
<dbReference type="SMART" id="SM00533">
    <property type="entry name" value="MUTSd"/>
    <property type="match status" value="1"/>
</dbReference>
<dbReference type="SMART" id="SM00534">
    <property type="entry name" value="MUTSac"/>
    <property type="match status" value="1"/>
</dbReference>
<dbReference type="InterPro" id="IPR036187">
    <property type="entry name" value="DNA_mismatch_repair_MutS_sf"/>
</dbReference>
<feature type="compositionally biased region" description="Low complexity" evidence="12">
    <location>
        <begin position="22"/>
        <end position="38"/>
    </location>
</feature>
<evidence type="ECO:0000256" key="9">
    <source>
        <dbReference type="ARBA" id="ARBA00023254"/>
    </source>
</evidence>
<keyword evidence="6" id="KW-0067">ATP-binding</keyword>
<feature type="compositionally biased region" description="Polar residues" evidence="12">
    <location>
        <begin position="1"/>
        <end position="15"/>
    </location>
</feature>
<evidence type="ECO:0000256" key="11">
    <source>
        <dbReference type="ARBA" id="ARBA00077470"/>
    </source>
</evidence>
<feature type="domain" description="DNA mismatch repair proteins mutS family" evidence="13">
    <location>
        <begin position="807"/>
        <end position="823"/>
    </location>
</feature>
<evidence type="ECO:0000256" key="8">
    <source>
        <dbReference type="ARBA" id="ARBA00023242"/>
    </source>
</evidence>